<sequence>MKLRISAAELVAEARSQIPEVDTLDALEMFKRDDVVVVDIRDVRERNRTGWIPGSVHAPRGMLEFWVDPDSPYFRDVFAQEGKEYVLHCASGWRSALAVFQLQKMGFEASHLKDGFSDWVLEGGAVEGP</sequence>
<evidence type="ECO:0000259" key="1">
    <source>
        <dbReference type="PROSITE" id="PS50206"/>
    </source>
</evidence>
<dbReference type="EMBL" id="FNUZ01000004">
    <property type="protein sequence ID" value="SEG38793.1"/>
    <property type="molecule type" value="Genomic_DNA"/>
</dbReference>
<dbReference type="GO" id="GO:0004792">
    <property type="term" value="F:thiosulfate-cyanide sulfurtransferase activity"/>
    <property type="evidence" value="ECO:0007669"/>
    <property type="project" value="TreeGrafter"/>
</dbReference>
<dbReference type="RefSeq" id="WP_103910928.1">
    <property type="nucleotide sequence ID" value="NZ_FNUZ01000004.1"/>
</dbReference>
<feature type="domain" description="Rhodanese" evidence="1">
    <location>
        <begin position="31"/>
        <end position="128"/>
    </location>
</feature>
<keyword evidence="2" id="KW-0808">Transferase</keyword>
<dbReference type="OrthoDB" id="9807812at2"/>
<dbReference type="Proteomes" id="UP000236752">
    <property type="component" value="Unassembled WGS sequence"/>
</dbReference>
<dbReference type="InterPro" id="IPR001763">
    <property type="entry name" value="Rhodanese-like_dom"/>
</dbReference>
<dbReference type="Pfam" id="PF00581">
    <property type="entry name" value="Rhodanese"/>
    <property type="match status" value="1"/>
</dbReference>
<dbReference type="AlphaFoldDB" id="A0A1H5ZQG2"/>
<accession>A0A1H5ZQG2</accession>
<proteinExistence type="predicted"/>
<dbReference type="SMART" id="SM00450">
    <property type="entry name" value="RHOD"/>
    <property type="match status" value="1"/>
</dbReference>
<dbReference type="SUPFAM" id="SSF52821">
    <property type="entry name" value="Rhodanese/Cell cycle control phosphatase"/>
    <property type="match status" value="1"/>
</dbReference>
<name>A0A1H5ZQG2_9RHOB</name>
<dbReference type="PANTHER" id="PTHR44086:SF13">
    <property type="entry name" value="THIOSULFATE SULFURTRANSFERASE PSPE"/>
    <property type="match status" value="1"/>
</dbReference>
<keyword evidence="3" id="KW-1185">Reference proteome</keyword>
<dbReference type="PANTHER" id="PTHR44086">
    <property type="entry name" value="THIOSULFATE SULFURTRANSFERASE RDL2, MITOCHONDRIAL-RELATED"/>
    <property type="match status" value="1"/>
</dbReference>
<dbReference type="InterPro" id="IPR036873">
    <property type="entry name" value="Rhodanese-like_dom_sf"/>
</dbReference>
<evidence type="ECO:0000313" key="3">
    <source>
        <dbReference type="Proteomes" id="UP000236752"/>
    </source>
</evidence>
<gene>
    <name evidence="2" type="ORF">SAMN04488045_2595</name>
</gene>
<organism evidence="2 3">
    <name type="scientific">Thalassococcus halodurans</name>
    <dbReference type="NCBI Taxonomy" id="373675"/>
    <lineage>
        <taxon>Bacteria</taxon>
        <taxon>Pseudomonadati</taxon>
        <taxon>Pseudomonadota</taxon>
        <taxon>Alphaproteobacteria</taxon>
        <taxon>Rhodobacterales</taxon>
        <taxon>Roseobacteraceae</taxon>
        <taxon>Thalassococcus</taxon>
    </lineage>
</organism>
<dbReference type="Gene3D" id="3.40.250.10">
    <property type="entry name" value="Rhodanese-like domain"/>
    <property type="match status" value="1"/>
</dbReference>
<dbReference type="PROSITE" id="PS50206">
    <property type="entry name" value="RHODANESE_3"/>
    <property type="match status" value="1"/>
</dbReference>
<evidence type="ECO:0000313" key="2">
    <source>
        <dbReference type="EMBL" id="SEG38793.1"/>
    </source>
</evidence>
<reference evidence="2 3" key="1">
    <citation type="submission" date="2016-10" db="EMBL/GenBank/DDBJ databases">
        <authorList>
            <person name="de Groot N.N."/>
        </authorList>
    </citation>
    <scope>NUCLEOTIDE SEQUENCE [LARGE SCALE GENOMIC DNA]</scope>
    <source>
        <strain evidence="2 3">DSM 26915</strain>
    </source>
</reference>
<protein>
    <submittedName>
        <fullName evidence="2">Rhodanese-related sulfurtransferase</fullName>
    </submittedName>
</protein>